<protein>
    <submittedName>
        <fullName evidence="1">Uncharacterized protein</fullName>
    </submittedName>
</protein>
<dbReference type="KEGG" id="nmv:NITMOv2_2566"/>
<sequence>MKDTPIPLMPNLIAKLLSGGALWRADSRQAPGAPVKRVESWLSLGWARVSRTRR</sequence>
<dbReference type="STRING" id="42253.NITMOv2_2566"/>
<reference evidence="1 2" key="1">
    <citation type="journal article" date="2015" name="Proc. Natl. Acad. Sci. U.S.A.">
        <title>Expanded metabolic versatility of ubiquitous nitrite-oxidizing bacteria from the genus Nitrospira.</title>
        <authorList>
            <person name="Koch H."/>
            <person name="Lucker S."/>
            <person name="Albertsen M."/>
            <person name="Kitzinger K."/>
            <person name="Herbold C."/>
            <person name="Spieck E."/>
            <person name="Nielsen P.H."/>
            <person name="Wagner M."/>
            <person name="Daims H."/>
        </authorList>
    </citation>
    <scope>NUCLEOTIDE SEQUENCE [LARGE SCALE GENOMIC DNA]</scope>
    <source>
        <strain evidence="1 2">NSP M-1</strain>
    </source>
</reference>
<accession>A0A0K2GDQ2</accession>
<name>A0A0K2GDQ2_NITMO</name>
<keyword evidence="2" id="KW-1185">Reference proteome</keyword>
<evidence type="ECO:0000313" key="2">
    <source>
        <dbReference type="Proteomes" id="UP000069205"/>
    </source>
</evidence>
<organism evidence="1 2">
    <name type="scientific">Nitrospira moscoviensis</name>
    <dbReference type="NCBI Taxonomy" id="42253"/>
    <lineage>
        <taxon>Bacteria</taxon>
        <taxon>Pseudomonadati</taxon>
        <taxon>Nitrospirota</taxon>
        <taxon>Nitrospiria</taxon>
        <taxon>Nitrospirales</taxon>
        <taxon>Nitrospiraceae</taxon>
        <taxon>Nitrospira</taxon>
    </lineage>
</organism>
<evidence type="ECO:0000313" key="1">
    <source>
        <dbReference type="EMBL" id="ALA58979.1"/>
    </source>
</evidence>
<proteinExistence type="predicted"/>
<dbReference type="EMBL" id="CP011801">
    <property type="protein sequence ID" value="ALA58979.1"/>
    <property type="molecule type" value="Genomic_DNA"/>
</dbReference>
<dbReference type="Proteomes" id="UP000069205">
    <property type="component" value="Chromosome"/>
</dbReference>
<dbReference type="AlphaFoldDB" id="A0A0K2GDQ2"/>
<gene>
    <name evidence="1" type="ORF">NITMOv2_2566</name>
</gene>